<dbReference type="Gene3D" id="3.90.550.10">
    <property type="entry name" value="Spore Coat Polysaccharide Biosynthesis Protein SpsA, Chain A"/>
    <property type="match status" value="1"/>
</dbReference>
<sequence length="257" mass="29264">MENQPLFVSVIIPVYNGEKYIAEAIQNIKNQDYQPLEIIVIDDGSTDKTAEIAAQFKDCIRYIYQQNSGPAAARNHGIKVANGDVIAFLDVDDLWSDDKLKLQASYLTNNPSVEIVQGLIQNLKNTHLTNDNIAIFEKEHYPYNYINLGSGLYRKLVFDKIGLFDESLRYAEDVDWYIRAWENSISKVVLEQVTLFYRKHRENMTAGKTLTELGFVRIFKKHLDRCRKKGTSPSSVLPGMPTINEYLGAPPNTPKIS</sequence>
<evidence type="ECO:0000313" key="2">
    <source>
        <dbReference type="EMBL" id="MBE9145101.1"/>
    </source>
</evidence>
<evidence type="ECO:0000259" key="1">
    <source>
        <dbReference type="Pfam" id="PF00535"/>
    </source>
</evidence>
<accession>A0ABR9UF60</accession>
<name>A0ABR9UF60_9CYAN</name>
<reference evidence="2 3" key="1">
    <citation type="submission" date="2020-10" db="EMBL/GenBank/DDBJ databases">
        <authorList>
            <person name="Castelo-Branco R."/>
            <person name="Eusebio N."/>
            <person name="Adriana R."/>
            <person name="Vieira A."/>
            <person name="Brugerolle De Fraissinette N."/>
            <person name="Rezende De Castro R."/>
            <person name="Schneider M.P."/>
            <person name="Vasconcelos V."/>
            <person name="Leao P.N."/>
        </authorList>
    </citation>
    <scope>NUCLEOTIDE SEQUENCE [LARGE SCALE GENOMIC DNA]</scope>
    <source>
        <strain evidence="2 3">LEGE 06226</strain>
    </source>
</reference>
<dbReference type="InterPro" id="IPR050834">
    <property type="entry name" value="Glycosyltransf_2"/>
</dbReference>
<comment type="caution">
    <text evidence="2">The sequence shown here is derived from an EMBL/GenBank/DDBJ whole genome shotgun (WGS) entry which is preliminary data.</text>
</comment>
<dbReference type="PANTHER" id="PTHR43685:SF2">
    <property type="entry name" value="GLYCOSYLTRANSFERASE 2-LIKE DOMAIN-CONTAINING PROTEIN"/>
    <property type="match status" value="1"/>
</dbReference>
<dbReference type="EMBL" id="JADEWU010000047">
    <property type="protein sequence ID" value="MBE9145101.1"/>
    <property type="molecule type" value="Genomic_DNA"/>
</dbReference>
<dbReference type="Proteomes" id="UP000640725">
    <property type="component" value="Unassembled WGS sequence"/>
</dbReference>
<dbReference type="Pfam" id="PF00535">
    <property type="entry name" value="Glycos_transf_2"/>
    <property type="match status" value="1"/>
</dbReference>
<dbReference type="InterPro" id="IPR029044">
    <property type="entry name" value="Nucleotide-diphossugar_trans"/>
</dbReference>
<feature type="domain" description="Glycosyltransferase 2-like" evidence="1">
    <location>
        <begin position="9"/>
        <end position="133"/>
    </location>
</feature>
<evidence type="ECO:0000313" key="3">
    <source>
        <dbReference type="Proteomes" id="UP000640725"/>
    </source>
</evidence>
<proteinExistence type="predicted"/>
<gene>
    <name evidence="2" type="ORF">IQ236_18035</name>
</gene>
<protein>
    <submittedName>
        <fullName evidence="2">Glycosyltransferase family 2 protein</fullName>
    </submittedName>
</protein>
<dbReference type="InterPro" id="IPR001173">
    <property type="entry name" value="Glyco_trans_2-like"/>
</dbReference>
<dbReference type="RefSeq" id="WP_193870580.1">
    <property type="nucleotide sequence ID" value="NZ_JADEWU010000047.1"/>
</dbReference>
<keyword evidence="3" id="KW-1185">Reference proteome</keyword>
<dbReference type="PANTHER" id="PTHR43685">
    <property type="entry name" value="GLYCOSYLTRANSFERASE"/>
    <property type="match status" value="1"/>
</dbReference>
<dbReference type="CDD" id="cd00761">
    <property type="entry name" value="Glyco_tranf_GTA_type"/>
    <property type="match status" value="1"/>
</dbReference>
<organism evidence="2 3">
    <name type="scientific">Planktothrix mougeotii LEGE 06226</name>
    <dbReference type="NCBI Taxonomy" id="1828728"/>
    <lineage>
        <taxon>Bacteria</taxon>
        <taxon>Bacillati</taxon>
        <taxon>Cyanobacteriota</taxon>
        <taxon>Cyanophyceae</taxon>
        <taxon>Oscillatoriophycideae</taxon>
        <taxon>Oscillatoriales</taxon>
        <taxon>Microcoleaceae</taxon>
        <taxon>Planktothrix</taxon>
    </lineage>
</organism>
<dbReference type="SUPFAM" id="SSF53448">
    <property type="entry name" value="Nucleotide-diphospho-sugar transferases"/>
    <property type="match status" value="1"/>
</dbReference>